<name>A0A0C2HWV0_9PSED</name>
<feature type="region of interest" description="Disordered" evidence="1">
    <location>
        <begin position="16"/>
        <end position="38"/>
    </location>
</feature>
<dbReference type="Proteomes" id="UP000031535">
    <property type="component" value="Unassembled WGS sequence"/>
</dbReference>
<evidence type="ECO:0000313" key="2">
    <source>
        <dbReference type="EMBL" id="KIH81621.1"/>
    </source>
</evidence>
<sequence length="38" mass="4167">MASALAVFSKGKFRAISNEKPADNPTEFFPRPGITLEQ</sequence>
<accession>A0A0C2HWV0</accession>
<comment type="caution">
    <text evidence="2">The sequence shown here is derived from an EMBL/GenBank/DDBJ whole genome shotgun (WGS) entry which is preliminary data.</text>
</comment>
<dbReference type="PATRIC" id="fig|226910.6.peg.4606"/>
<proteinExistence type="predicted"/>
<gene>
    <name evidence="2" type="ORF">UCMB321_4616</name>
</gene>
<reference evidence="2 3" key="1">
    <citation type="submission" date="2015-01" db="EMBL/GenBank/DDBJ databases">
        <title>Complete genome of Pseudomonas batumici UCM B-321 producer of the batumin antibiotic with strong antistaphilococcal and potential anticancer activity.</title>
        <authorList>
            <person name="Klochko V.V."/>
            <person name="Zelena L.B."/>
            <person name="Elena K.A."/>
            <person name="Reva O.N."/>
        </authorList>
    </citation>
    <scope>NUCLEOTIDE SEQUENCE [LARGE SCALE GENOMIC DNA]</scope>
    <source>
        <strain evidence="2 3">UCM B-321</strain>
    </source>
</reference>
<dbReference type="EMBL" id="JXDG01000060">
    <property type="protein sequence ID" value="KIH81621.1"/>
    <property type="molecule type" value="Genomic_DNA"/>
</dbReference>
<evidence type="ECO:0000256" key="1">
    <source>
        <dbReference type="SAM" id="MobiDB-lite"/>
    </source>
</evidence>
<keyword evidence="3" id="KW-1185">Reference proteome</keyword>
<evidence type="ECO:0000313" key="3">
    <source>
        <dbReference type="Proteomes" id="UP000031535"/>
    </source>
</evidence>
<dbReference type="AlphaFoldDB" id="A0A0C2HWV0"/>
<organism evidence="2 3">
    <name type="scientific">Pseudomonas batumici</name>
    <dbReference type="NCBI Taxonomy" id="226910"/>
    <lineage>
        <taxon>Bacteria</taxon>
        <taxon>Pseudomonadati</taxon>
        <taxon>Pseudomonadota</taxon>
        <taxon>Gammaproteobacteria</taxon>
        <taxon>Pseudomonadales</taxon>
        <taxon>Pseudomonadaceae</taxon>
        <taxon>Pseudomonas</taxon>
    </lineage>
</organism>
<protein>
    <submittedName>
        <fullName evidence="2">Uncharacterized protein</fullName>
    </submittedName>
</protein>